<proteinExistence type="predicted"/>
<sequence length="210" mass="25160">MRVDWEEIKRERKEFLQVLKSREAGAIETQQAMEPDHKGMGKGRRKLTAEEREEREQMRSDWRRREAAEREYLEKLWRALQKEGREMKESREKWEEKIIQKARDEWEHDIMKGKRIAWEERMWQQRLSRESEGKEIRLLPVGRSLLAQITEDGSTESYMLEGFHQDQITPGLAHTYSGGHHGQFVGPLSKCKNLVRWYRRFVPGLKPTTP</sequence>
<gene>
    <name evidence="2" type="ORF">FOZ60_000221</name>
</gene>
<dbReference type="AlphaFoldDB" id="A0A7J6PKM3"/>
<reference evidence="2 3" key="1">
    <citation type="submission" date="2020-04" db="EMBL/GenBank/DDBJ databases">
        <title>Perkinsus olseni comparative genomics.</title>
        <authorList>
            <person name="Bogema D.R."/>
        </authorList>
    </citation>
    <scope>NUCLEOTIDE SEQUENCE [LARGE SCALE GENOMIC DNA]</scope>
    <source>
        <strain evidence="2">00978-12</strain>
    </source>
</reference>
<dbReference type="EMBL" id="JABANP010000010">
    <property type="protein sequence ID" value="KAF4696532.1"/>
    <property type="molecule type" value="Genomic_DNA"/>
</dbReference>
<dbReference type="Proteomes" id="UP000541610">
    <property type="component" value="Unassembled WGS sequence"/>
</dbReference>
<protein>
    <submittedName>
        <fullName evidence="2">Uncharacterized protein</fullName>
    </submittedName>
</protein>
<name>A0A7J6PKM3_PEROL</name>
<evidence type="ECO:0000313" key="3">
    <source>
        <dbReference type="Proteomes" id="UP000541610"/>
    </source>
</evidence>
<evidence type="ECO:0000256" key="1">
    <source>
        <dbReference type="SAM" id="MobiDB-lite"/>
    </source>
</evidence>
<feature type="region of interest" description="Disordered" evidence="1">
    <location>
        <begin position="26"/>
        <end position="60"/>
    </location>
</feature>
<comment type="caution">
    <text evidence="2">The sequence shown here is derived from an EMBL/GenBank/DDBJ whole genome shotgun (WGS) entry which is preliminary data.</text>
</comment>
<accession>A0A7J6PKM3</accession>
<feature type="compositionally biased region" description="Basic and acidic residues" evidence="1">
    <location>
        <begin position="47"/>
        <end position="60"/>
    </location>
</feature>
<evidence type="ECO:0000313" key="2">
    <source>
        <dbReference type="EMBL" id="KAF4696532.1"/>
    </source>
</evidence>
<organism evidence="2 3">
    <name type="scientific">Perkinsus olseni</name>
    <name type="common">Perkinsus atlanticus</name>
    <dbReference type="NCBI Taxonomy" id="32597"/>
    <lineage>
        <taxon>Eukaryota</taxon>
        <taxon>Sar</taxon>
        <taxon>Alveolata</taxon>
        <taxon>Perkinsozoa</taxon>
        <taxon>Perkinsea</taxon>
        <taxon>Perkinsida</taxon>
        <taxon>Perkinsidae</taxon>
        <taxon>Perkinsus</taxon>
    </lineage>
</organism>